<name>A0A0F8Z6F2_9ZZZZ</name>
<proteinExistence type="predicted"/>
<feature type="non-terminal residue" evidence="2">
    <location>
        <position position="1"/>
    </location>
</feature>
<protein>
    <recommendedName>
        <fullName evidence="1">NADPH-dependent FMN reductase-like domain-containing protein</fullName>
    </recommendedName>
</protein>
<dbReference type="AlphaFoldDB" id="A0A0F8Z6F2"/>
<dbReference type="GO" id="GO:0016491">
    <property type="term" value="F:oxidoreductase activity"/>
    <property type="evidence" value="ECO:0007669"/>
    <property type="project" value="InterPro"/>
</dbReference>
<gene>
    <name evidence="2" type="ORF">LCGC14_3009130</name>
</gene>
<accession>A0A0F8Z6F2</accession>
<feature type="domain" description="NADPH-dependent FMN reductase-like" evidence="1">
    <location>
        <begin position="1"/>
        <end position="29"/>
    </location>
</feature>
<comment type="caution">
    <text evidence="2">The sequence shown here is derived from an EMBL/GenBank/DDBJ whole genome shotgun (WGS) entry which is preliminary data.</text>
</comment>
<dbReference type="EMBL" id="LAZR01062231">
    <property type="protein sequence ID" value="KKK61959.1"/>
    <property type="molecule type" value="Genomic_DNA"/>
</dbReference>
<evidence type="ECO:0000313" key="2">
    <source>
        <dbReference type="EMBL" id="KKK61959.1"/>
    </source>
</evidence>
<dbReference type="SUPFAM" id="SSF52218">
    <property type="entry name" value="Flavoproteins"/>
    <property type="match status" value="1"/>
</dbReference>
<dbReference type="InterPro" id="IPR029039">
    <property type="entry name" value="Flavoprotein-like_sf"/>
</dbReference>
<dbReference type="InterPro" id="IPR005025">
    <property type="entry name" value="FMN_Rdtase-like_dom"/>
</dbReference>
<dbReference type="Pfam" id="PF03358">
    <property type="entry name" value="FMN_red"/>
    <property type="match status" value="1"/>
</dbReference>
<reference evidence="2" key="1">
    <citation type="journal article" date="2015" name="Nature">
        <title>Complex archaea that bridge the gap between prokaryotes and eukaryotes.</title>
        <authorList>
            <person name="Spang A."/>
            <person name="Saw J.H."/>
            <person name="Jorgensen S.L."/>
            <person name="Zaremba-Niedzwiedzka K."/>
            <person name="Martijn J."/>
            <person name="Lind A.E."/>
            <person name="van Eijk R."/>
            <person name="Schleper C."/>
            <person name="Guy L."/>
            <person name="Ettema T.J."/>
        </authorList>
    </citation>
    <scope>NUCLEOTIDE SEQUENCE</scope>
</reference>
<dbReference type="Gene3D" id="3.40.50.360">
    <property type="match status" value="1"/>
</dbReference>
<sequence>ASADGIILASPTYFADITPELKALIDTFDIWFNIVLP</sequence>
<organism evidence="2">
    <name type="scientific">marine sediment metagenome</name>
    <dbReference type="NCBI Taxonomy" id="412755"/>
    <lineage>
        <taxon>unclassified sequences</taxon>
        <taxon>metagenomes</taxon>
        <taxon>ecological metagenomes</taxon>
    </lineage>
</organism>
<evidence type="ECO:0000259" key="1">
    <source>
        <dbReference type="Pfam" id="PF03358"/>
    </source>
</evidence>